<dbReference type="AlphaFoldDB" id="A0A1H8CKC1"/>
<proteinExistence type="predicted"/>
<accession>A0A1H8CKC1</accession>
<keyword evidence="2" id="KW-0812">Transmembrane</keyword>
<dbReference type="OrthoDB" id="7159357at2"/>
<evidence type="ECO:0000256" key="1">
    <source>
        <dbReference type="SAM" id="MobiDB-lite"/>
    </source>
</evidence>
<keyword evidence="5" id="KW-1185">Reference proteome</keyword>
<keyword evidence="2" id="KW-1133">Transmembrane helix</keyword>
<dbReference type="NCBIfam" id="TIGR02098">
    <property type="entry name" value="MJ0042_CXXC"/>
    <property type="match status" value="1"/>
</dbReference>
<dbReference type="EMBL" id="FOCF01000003">
    <property type="protein sequence ID" value="SEM94537.1"/>
    <property type="molecule type" value="Genomic_DNA"/>
</dbReference>
<sequence>MILECPECSTRYLVPDSAIGDEGRTVRCAKCRHSWFQAPDDPLAPPPVPEESGAAADTDPAPRDEDVADAAPADDVAQSTVAESVARDPVFDALAARPAAARRRRVPARHWTLIAVVAGLLMLAGAAAILWSGAPGFAARLGIGTSDTPLQLRDNPIERRELDNGSELFAVSGRVTNPSSERQRVPDITADLRDATCRLVFSWKITPQKRLVAPGGAIDFYSARLDVPPSSKLLELSFAGEGVRSARRSNCRGG</sequence>
<feature type="transmembrane region" description="Helical" evidence="2">
    <location>
        <begin position="111"/>
        <end position="131"/>
    </location>
</feature>
<keyword evidence="2" id="KW-0472">Membrane</keyword>
<dbReference type="Proteomes" id="UP000199206">
    <property type="component" value="Unassembled WGS sequence"/>
</dbReference>
<name>A0A1H8CKC1_9SPHN</name>
<evidence type="ECO:0000259" key="3">
    <source>
        <dbReference type="Pfam" id="PF13717"/>
    </source>
</evidence>
<gene>
    <name evidence="4" type="ORF">SAMN05192583_1613</name>
</gene>
<evidence type="ECO:0000313" key="5">
    <source>
        <dbReference type="Proteomes" id="UP000199206"/>
    </source>
</evidence>
<dbReference type="RefSeq" id="WP_093665182.1">
    <property type="nucleotide sequence ID" value="NZ_FOCF01000003.1"/>
</dbReference>
<dbReference type="Pfam" id="PF13717">
    <property type="entry name" value="Zn_ribbon_4"/>
    <property type="match status" value="1"/>
</dbReference>
<protein>
    <submittedName>
        <fullName evidence="4">MJ0042 family finger-like domain-containing protein</fullName>
    </submittedName>
</protein>
<evidence type="ECO:0000313" key="4">
    <source>
        <dbReference type="EMBL" id="SEM94537.1"/>
    </source>
</evidence>
<organism evidence="4 5">
    <name type="scientific">Sphingomonas gellani</name>
    <dbReference type="NCBI Taxonomy" id="1166340"/>
    <lineage>
        <taxon>Bacteria</taxon>
        <taxon>Pseudomonadati</taxon>
        <taxon>Pseudomonadota</taxon>
        <taxon>Alphaproteobacteria</taxon>
        <taxon>Sphingomonadales</taxon>
        <taxon>Sphingomonadaceae</taxon>
        <taxon>Sphingomonas</taxon>
    </lineage>
</organism>
<feature type="region of interest" description="Disordered" evidence="1">
    <location>
        <begin position="39"/>
        <end position="67"/>
    </location>
</feature>
<feature type="domain" description="Zinc finger/thioredoxin putative" evidence="3">
    <location>
        <begin position="1"/>
        <end position="36"/>
    </location>
</feature>
<dbReference type="InterPro" id="IPR011723">
    <property type="entry name" value="Znf/thioredoxin_put"/>
</dbReference>
<evidence type="ECO:0000256" key="2">
    <source>
        <dbReference type="SAM" id="Phobius"/>
    </source>
</evidence>
<dbReference type="STRING" id="1166340.SAMN05192583_1613"/>
<reference evidence="5" key="1">
    <citation type="submission" date="2016-10" db="EMBL/GenBank/DDBJ databases">
        <authorList>
            <person name="Varghese N."/>
            <person name="Submissions S."/>
        </authorList>
    </citation>
    <scope>NUCLEOTIDE SEQUENCE [LARGE SCALE GENOMIC DNA]</scope>
    <source>
        <strain evidence="5">S6-262</strain>
    </source>
</reference>